<dbReference type="EMBL" id="CAJNXB010003574">
    <property type="protein sequence ID" value="CAF3324951.1"/>
    <property type="molecule type" value="Genomic_DNA"/>
</dbReference>
<evidence type="ECO:0000313" key="10">
    <source>
        <dbReference type="EMBL" id="CAF4489758.1"/>
    </source>
</evidence>
<dbReference type="Pfam" id="PF04828">
    <property type="entry name" value="GFA"/>
    <property type="match status" value="1"/>
</dbReference>
<dbReference type="Proteomes" id="UP000663862">
    <property type="component" value="Unassembled WGS sequence"/>
</dbReference>
<gene>
    <name evidence="7" type="ORF">FME351_LOCUS24179</name>
    <name evidence="8" type="ORF">GRG538_LOCUS28051</name>
    <name evidence="10" type="ORF">HFQ381_LOCUS26932</name>
    <name evidence="5" type="ORF">LUA448_LOCUS5206</name>
    <name evidence="12" type="ORF">QYT958_LOCUS27011</name>
    <name evidence="6" type="ORF">TIS948_LOCUS20591</name>
    <name evidence="9" type="ORF">TSG867_LOCUS5978</name>
    <name evidence="11" type="ORF">UJA718_LOCUS26115</name>
</gene>
<comment type="similarity">
    <text evidence="1">Belongs to the Gfa family.</text>
</comment>
<dbReference type="PROSITE" id="PS51891">
    <property type="entry name" value="CENP_V_GFA"/>
    <property type="match status" value="1"/>
</dbReference>
<dbReference type="AlphaFoldDB" id="A0A821RWN2"/>
<dbReference type="Proteomes" id="UP000663825">
    <property type="component" value="Unassembled WGS sequence"/>
</dbReference>
<evidence type="ECO:0000313" key="8">
    <source>
        <dbReference type="EMBL" id="CAF3696651.1"/>
    </source>
</evidence>
<dbReference type="GO" id="GO:0046872">
    <property type="term" value="F:metal ion binding"/>
    <property type="evidence" value="ECO:0007669"/>
    <property type="project" value="UniProtKB-KW"/>
</dbReference>
<dbReference type="EMBL" id="CAJOBP010006665">
    <property type="protein sequence ID" value="CAF4498021.1"/>
    <property type="molecule type" value="Genomic_DNA"/>
</dbReference>
<dbReference type="Proteomes" id="UP000663869">
    <property type="component" value="Unassembled WGS sequence"/>
</dbReference>
<dbReference type="EMBL" id="CAJOBQ010000217">
    <property type="protein sequence ID" value="CAF4296729.1"/>
    <property type="molecule type" value="Genomic_DNA"/>
</dbReference>
<dbReference type="OrthoDB" id="2993351at2759"/>
<dbReference type="InterPro" id="IPR006913">
    <property type="entry name" value="CENP-V/GFA"/>
</dbReference>
<evidence type="ECO:0000313" key="12">
    <source>
        <dbReference type="EMBL" id="CAF4848772.1"/>
    </source>
</evidence>
<proteinExistence type="inferred from homology"/>
<organism evidence="12 13">
    <name type="scientific">Rotaria socialis</name>
    <dbReference type="NCBI Taxonomy" id="392032"/>
    <lineage>
        <taxon>Eukaryota</taxon>
        <taxon>Metazoa</taxon>
        <taxon>Spiralia</taxon>
        <taxon>Gnathifera</taxon>
        <taxon>Rotifera</taxon>
        <taxon>Eurotatoria</taxon>
        <taxon>Bdelloidea</taxon>
        <taxon>Philodinida</taxon>
        <taxon>Philodinidae</taxon>
        <taxon>Rotaria</taxon>
    </lineage>
</organism>
<dbReference type="Gene3D" id="2.170.150.70">
    <property type="match status" value="1"/>
</dbReference>
<dbReference type="EMBL" id="CAJNYD010000423">
    <property type="protein sequence ID" value="CAF3257682.1"/>
    <property type="molecule type" value="Genomic_DNA"/>
</dbReference>
<evidence type="ECO:0000256" key="2">
    <source>
        <dbReference type="ARBA" id="ARBA00022723"/>
    </source>
</evidence>
<evidence type="ECO:0000259" key="4">
    <source>
        <dbReference type="PROSITE" id="PS51891"/>
    </source>
</evidence>
<dbReference type="Proteomes" id="UP000663873">
    <property type="component" value="Unassembled WGS sequence"/>
</dbReference>
<dbReference type="SUPFAM" id="SSF51316">
    <property type="entry name" value="Mss4-like"/>
    <property type="match status" value="1"/>
</dbReference>
<dbReference type="EMBL" id="CAJOBR010006666">
    <property type="protein sequence ID" value="CAF4848772.1"/>
    <property type="molecule type" value="Genomic_DNA"/>
</dbReference>
<feature type="domain" description="CENP-V/GFA" evidence="4">
    <location>
        <begin position="5"/>
        <end position="112"/>
    </location>
</feature>
<dbReference type="Proteomes" id="UP000663872">
    <property type="component" value="Unassembled WGS sequence"/>
</dbReference>
<evidence type="ECO:0000313" key="5">
    <source>
        <dbReference type="EMBL" id="CAF3257682.1"/>
    </source>
</evidence>
<accession>A0A821RWN2</accession>
<dbReference type="InterPro" id="IPR011057">
    <property type="entry name" value="Mss4-like_sf"/>
</dbReference>
<dbReference type="GO" id="GO:0016846">
    <property type="term" value="F:carbon-sulfur lyase activity"/>
    <property type="evidence" value="ECO:0007669"/>
    <property type="project" value="InterPro"/>
</dbReference>
<evidence type="ECO:0000313" key="9">
    <source>
        <dbReference type="EMBL" id="CAF4296729.1"/>
    </source>
</evidence>
<evidence type="ECO:0000313" key="11">
    <source>
        <dbReference type="EMBL" id="CAF4498021.1"/>
    </source>
</evidence>
<dbReference type="EMBL" id="CAJNYU010003187">
    <property type="protein sequence ID" value="CAF3645061.1"/>
    <property type="molecule type" value="Genomic_DNA"/>
</dbReference>
<evidence type="ECO:0000256" key="1">
    <source>
        <dbReference type="ARBA" id="ARBA00005495"/>
    </source>
</evidence>
<keyword evidence="14" id="KW-1185">Reference proteome</keyword>
<dbReference type="PANTHER" id="PTHR28620:SF1">
    <property type="entry name" value="CENP-V_GFA DOMAIN-CONTAINING PROTEIN"/>
    <property type="match status" value="1"/>
</dbReference>
<dbReference type="EMBL" id="CAJOBO010003350">
    <property type="protein sequence ID" value="CAF4489758.1"/>
    <property type="molecule type" value="Genomic_DNA"/>
</dbReference>
<dbReference type="InterPro" id="IPR052355">
    <property type="entry name" value="CENP-V-like"/>
</dbReference>
<keyword evidence="2" id="KW-0479">Metal-binding</keyword>
<evidence type="ECO:0000256" key="3">
    <source>
        <dbReference type="ARBA" id="ARBA00022833"/>
    </source>
</evidence>
<dbReference type="Proteomes" id="UP000663833">
    <property type="component" value="Unassembled WGS sequence"/>
</dbReference>
<dbReference type="EMBL" id="CAJNYT010004846">
    <property type="protein sequence ID" value="CAF3696651.1"/>
    <property type="molecule type" value="Genomic_DNA"/>
</dbReference>
<evidence type="ECO:0000313" key="14">
    <source>
        <dbReference type="Proteomes" id="UP000663873"/>
    </source>
</evidence>
<evidence type="ECO:0000313" key="13">
    <source>
        <dbReference type="Proteomes" id="UP000663848"/>
    </source>
</evidence>
<protein>
    <recommendedName>
        <fullName evidence="4">CENP-V/GFA domain-containing protein</fullName>
    </recommendedName>
</protein>
<comment type="caution">
    <text evidence="12">The sequence shown here is derived from an EMBL/GenBank/DDBJ whole genome shotgun (WGS) entry which is preliminary data.</text>
</comment>
<sequence>MLVKHFGGCLCGLVKFEVEAPANLSVIRCNCSICCKKQNDYFIVSKDKFILLTGSDQLTTYTFCTHTAKHMFCRQCGVQSFFQPRNNPDVYGIMPHCIDSETIKSIEYIYFDGQNCETSMNELIKSGNNNPFCIEENKQ</sequence>
<keyword evidence="3" id="KW-0862">Zinc</keyword>
<evidence type="ECO:0000313" key="6">
    <source>
        <dbReference type="EMBL" id="CAF3324951.1"/>
    </source>
</evidence>
<dbReference type="Proteomes" id="UP000663851">
    <property type="component" value="Unassembled WGS sequence"/>
</dbReference>
<reference evidence="12" key="1">
    <citation type="submission" date="2021-02" db="EMBL/GenBank/DDBJ databases">
        <authorList>
            <person name="Nowell W R."/>
        </authorList>
    </citation>
    <scope>NUCLEOTIDE SEQUENCE</scope>
</reference>
<dbReference type="Proteomes" id="UP000663848">
    <property type="component" value="Unassembled WGS sequence"/>
</dbReference>
<dbReference type="PANTHER" id="PTHR28620">
    <property type="entry name" value="CENTROMERE PROTEIN V"/>
    <property type="match status" value="1"/>
</dbReference>
<name>A0A821RWN2_9BILA</name>
<evidence type="ECO:0000313" key="7">
    <source>
        <dbReference type="EMBL" id="CAF3645061.1"/>
    </source>
</evidence>